<dbReference type="GO" id="GO:0046872">
    <property type="term" value="F:metal ion binding"/>
    <property type="evidence" value="ECO:0007669"/>
    <property type="project" value="UniProtKB-KW"/>
</dbReference>
<dbReference type="Gene3D" id="1.10.1200.270">
    <property type="entry name" value="Methyltransferase, alpha-helical capping domain"/>
    <property type="match status" value="1"/>
</dbReference>
<dbReference type="GO" id="GO:0008168">
    <property type="term" value="F:methyltransferase activity"/>
    <property type="evidence" value="ECO:0007669"/>
    <property type="project" value="InterPro"/>
</dbReference>
<sequence>MPQCNSIAMAGGNTYNENCQQQTDVLTAALPLFDDIDLGTNVTIADYGCSQGSNSMIMMQHVLNRLPPSSAASLIFEDLPSNEFSSLIKLLPQLYGSNPSLKIYTSLIPRSFYEPVVAPGTVDVGFASCTLHWLKRMPMPKPSNETVLEYYAKRPDRNAPAAKEDLREFLTLRGDEIKRGGYLVISCIGCFTDEELAHEYKDATIIRHRVVFRAAEQLANEGKIPLKAMEKINIPIHDRSEDDFLSGIREFSDTWVMEKYERKLISHPAYYRFLKACQGADETKKAAAAKEYAGIMVDWILAVIGDMVKVWWLESGVEAKRIDGLYQELTTVAKDLLWKEGPGGAEMPILYTRLRRL</sequence>
<evidence type="ECO:0000256" key="2">
    <source>
        <dbReference type="ARBA" id="ARBA00022842"/>
    </source>
</evidence>
<comment type="caution">
    <text evidence="3">The sequence shown here is derived from an EMBL/GenBank/DDBJ whole genome shotgun (WGS) entry which is preliminary data.</text>
</comment>
<dbReference type="Gene3D" id="3.40.50.150">
    <property type="entry name" value="Vaccinia Virus protein VP39"/>
    <property type="match status" value="1"/>
</dbReference>
<dbReference type="Pfam" id="PF03492">
    <property type="entry name" value="Methyltransf_7"/>
    <property type="match status" value="1"/>
</dbReference>
<organism evidence="3 4">
    <name type="scientific">Arthrobotrys conoides</name>
    <dbReference type="NCBI Taxonomy" id="74498"/>
    <lineage>
        <taxon>Eukaryota</taxon>
        <taxon>Fungi</taxon>
        <taxon>Dikarya</taxon>
        <taxon>Ascomycota</taxon>
        <taxon>Pezizomycotina</taxon>
        <taxon>Orbiliomycetes</taxon>
        <taxon>Orbiliales</taxon>
        <taxon>Orbiliaceae</taxon>
        <taxon>Arthrobotrys</taxon>
    </lineage>
</organism>
<evidence type="ECO:0008006" key="5">
    <source>
        <dbReference type="Google" id="ProtNLM"/>
    </source>
</evidence>
<accession>A0AAN8P3S5</accession>
<dbReference type="Proteomes" id="UP001307849">
    <property type="component" value="Unassembled WGS sequence"/>
</dbReference>
<keyword evidence="4" id="KW-1185">Reference proteome</keyword>
<evidence type="ECO:0000313" key="4">
    <source>
        <dbReference type="Proteomes" id="UP001307849"/>
    </source>
</evidence>
<evidence type="ECO:0000256" key="1">
    <source>
        <dbReference type="ARBA" id="ARBA00022723"/>
    </source>
</evidence>
<dbReference type="InterPro" id="IPR029063">
    <property type="entry name" value="SAM-dependent_MTases_sf"/>
</dbReference>
<dbReference type="InterPro" id="IPR005299">
    <property type="entry name" value="MeTrfase_7"/>
</dbReference>
<gene>
    <name evidence="3" type="ORF">TWF506_004249</name>
</gene>
<keyword evidence="2" id="KW-0460">Magnesium</keyword>
<dbReference type="EMBL" id="JAVHJM010000014">
    <property type="protein sequence ID" value="KAK6498005.1"/>
    <property type="molecule type" value="Genomic_DNA"/>
</dbReference>
<evidence type="ECO:0000313" key="3">
    <source>
        <dbReference type="EMBL" id="KAK6498005.1"/>
    </source>
</evidence>
<dbReference type="SUPFAM" id="SSF53335">
    <property type="entry name" value="S-adenosyl-L-methionine-dependent methyltransferases"/>
    <property type="match status" value="1"/>
</dbReference>
<name>A0AAN8P3S5_9PEZI</name>
<dbReference type="AlphaFoldDB" id="A0AAN8P3S5"/>
<protein>
    <recommendedName>
        <fullName evidence="5">S-adenosyl-L-methionine-dependent methyltransferase</fullName>
    </recommendedName>
</protein>
<dbReference type="PANTHER" id="PTHR31009">
    <property type="entry name" value="S-ADENOSYL-L-METHIONINE:CARBOXYL METHYLTRANSFERASE FAMILY PROTEIN"/>
    <property type="match status" value="1"/>
</dbReference>
<dbReference type="InterPro" id="IPR042086">
    <property type="entry name" value="MeTrfase_capping"/>
</dbReference>
<keyword evidence="1" id="KW-0479">Metal-binding</keyword>
<reference evidence="3 4" key="1">
    <citation type="submission" date="2019-10" db="EMBL/GenBank/DDBJ databases">
        <authorList>
            <person name="Palmer J.M."/>
        </authorList>
    </citation>
    <scope>NUCLEOTIDE SEQUENCE [LARGE SCALE GENOMIC DNA]</scope>
    <source>
        <strain evidence="3 4">TWF506</strain>
    </source>
</reference>
<proteinExistence type="predicted"/>